<dbReference type="FunFam" id="3.40.50.300:FF:001320">
    <property type="entry name" value="Heme ABC transporter ATP-binding protein"/>
    <property type="match status" value="1"/>
</dbReference>
<dbReference type="PANTHER" id="PTHR19211">
    <property type="entry name" value="ATP-BINDING TRANSPORT PROTEIN-RELATED"/>
    <property type="match status" value="1"/>
</dbReference>
<gene>
    <name evidence="7" type="ORF">TM49_20005</name>
</gene>
<name>A0A0D5LUL3_MAREN</name>
<evidence type="ECO:0000256" key="3">
    <source>
        <dbReference type="ARBA" id="ARBA00022840"/>
    </source>
</evidence>
<dbReference type="Pfam" id="PF00005">
    <property type="entry name" value="ABC_tran"/>
    <property type="match status" value="2"/>
</dbReference>
<dbReference type="GO" id="GO:0005524">
    <property type="term" value="F:ATP binding"/>
    <property type="evidence" value="ECO:0007669"/>
    <property type="project" value="UniProtKB-KW"/>
</dbReference>
<dbReference type="SUPFAM" id="SSF52540">
    <property type="entry name" value="P-loop containing nucleoside triphosphate hydrolases"/>
    <property type="match status" value="2"/>
</dbReference>
<dbReference type="Gene3D" id="3.40.50.300">
    <property type="entry name" value="P-loop containing nucleotide triphosphate hydrolases"/>
    <property type="match status" value="2"/>
</dbReference>
<feature type="compositionally biased region" description="Basic and acidic residues" evidence="5">
    <location>
        <begin position="232"/>
        <end position="246"/>
    </location>
</feature>
<keyword evidence="8" id="KW-1185">Reference proteome</keyword>
<evidence type="ECO:0000313" key="7">
    <source>
        <dbReference type="EMBL" id="AJY47437.1"/>
    </source>
</evidence>
<keyword evidence="3" id="KW-0067">ATP-binding</keyword>
<dbReference type="EMBL" id="CP010803">
    <property type="protein sequence ID" value="AJY47437.1"/>
    <property type="molecule type" value="Genomic_DNA"/>
</dbReference>
<dbReference type="PATRIC" id="fig|1486262.3.peg.4137"/>
<dbReference type="AlphaFoldDB" id="A0A0D5LUL3"/>
<evidence type="ECO:0000256" key="4">
    <source>
        <dbReference type="SAM" id="Coils"/>
    </source>
</evidence>
<evidence type="ECO:0000256" key="2">
    <source>
        <dbReference type="ARBA" id="ARBA00022741"/>
    </source>
</evidence>
<proteinExistence type="predicted"/>
<keyword evidence="4" id="KW-0175">Coiled coil</keyword>
<reference evidence="7 8" key="1">
    <citation type="journal article" date="2015" name="Genome Announc.">
        <title>Complete genome sequence of Martelella endophytica YC6887, which has antifungal activity associated with a halophyte.</title>
        <authorList>
            <person name="Khan A."/>
            <person name="Khan H."/>
            <person name="Chung E.J."/>
            <person name="Hossain M.T."/>
            <person name="Chung Y.R."/>
        </authorList>
    </citation>
    <scope>NUCLEOTIDE SEQUENCE [LARGE SCALE GENOMIC DNA]</scope>
    <source>
        <strain evidence="7">YC6887</strain>
    </source>
</reference>
<evidence type="ECO:0000256" key="1">
    <source>
        <dbReference type="ARBA" id="ARBA00022737"/>
    </source>
</evidence>
<evidence type="ECO:0000256" key="5">
    <source>
        <dbReference type="SAM" id="MobiDB-lite"/>
    </source>
</evidence>
<dbReference type="CDD" id="cd03221">
    <property type="entry name" value="ABCF_EF-3"/>
    <property type="match status" value="1"/>
</dbReference>
<dbReference type="KEGG" id="mey:TM49_20005"/>
<sequence length="533" mass="57152">MHASITLSCLSYSTADSHTLFKDISAVFGKGLTGFVGRNGVGKTTLLKLIAGELSPASGSVEVNGRIARLEQSVAAGERETLASLFGIAANLEAIERAGRGEADAELIAGIDWAAEERAEAALARFGLAFPLATPLARLSGGEMTRGRLAALLFDEPDFILLDEPTNNLDADGRDALLQFLHAFSGGALVVSHDRALLEAMDAIVELTSLGMTRYGGNFGFYEAEKEAERQAREHALGEAEKESRRVAGVVRQRSERKARTDSRGRALRKRGDMPKMMLDGMKATSEATAARQRDLSQRQMEQAEERLASAKARFEVVQPFAVALSPSGLASSRHVISVTGLCGGYRPEVPLFADLTFEMAGPERVAISGANGTGKSTLLKHLAGRCRPLSGKAEILVPHAFFDQTVSLLDPAETVRDNFRRLNPDDDENACRATLARFRFRADAALRQVATLSGGETLRAGLAVAIGGSRPAQLLILDEPTNHLDLDTLATLETGLNAYDGALLVVSHDPVFLARIGITRQIRLGPRGKRGD</sequence>
<feature type="region of interest" description="Disordered" evidence="5">
    <location>
        <begin position="232"/>
        <end position="275"/>
    </location>
</feature>
<keyword evidence="2" id="KW-0547">Nucleotide-binding</keyword>
<evidence type="ECO:0000313" key="8">
    <source>
        <dbReference type="Proteomes" id="UP000032611"/>
    </source>
</evidence>
<dbReference type="GO" id="GO:0016887">
    <property type="term" value="F:ATP hydrolysis activity"/>
    <property type="evidence" value="ECO:0007669"/>
    <property type="project" value="InterPro"/>
</dbReference>
<dbReference type="STRING" id="1486262.TM49_20005"/>
<dbReference type="InterPro" id="IPR003593">
    <property type="entry name" value="AAA+_ATPase"/>
</dbReference>
<protein>
    <submittedName>
        <fullName evidence="7">ABC transporter</fullName>
    </submittedName>
</protein>
<organism evidence="7 8">
    <name type="scientific">Martelella endophytica</name>
    <dbReference type="NCBI Taxonomy" id="1486262"/>
    <lineage>
        <taxon>Bacteria</taxon>
        <taxon>Pseudomonadati</taxon>
        <taxon>Pseudomonadota</taxon>
        <taxon>Alphaproteobacteria</taxon>
        <taxon>Hyphomicrobiales</taxon>
        <taxon>Aurantimonadaceae</taxon>
        <taxon>Martelella</taxon>
    </lineage>
</organism>
<keyword evidence="1" id="KW-0677">Repeat</keyword>
<dbReference type="InterPro" id="IPR050611">
    <property type="entry name" value="ABCF"/>
</dbReference>
<dbReference type="OrthoDB" id="9808609at2"/>
<dbReference type="InterPro" id="IPR003439">
    <property type="entry name" value="ABC_transporter-like_ATP-bd"/>
</dbReference>
<accession>A0A0D5LUL3</accession>
<dbReference type="SMART" id="SM00382">
    <property type="entry name" value="AAA"/>
    <property type="match status" value="2"/>
</dbReference>
<feature type="domain" description="ABC transporter" evidence="6">
    <location>
        <begin position="5"/>
        <end position="234"/>
    </location>
</feature>
<dbReference type="PANTHER" id="PTHR19211:SF6">
    <property type="entry name" value="BLL7188 PROTEIN"/>
    <property type="match status" value="1"/>
</dbReference>
<dbReference type="PROSITE" id="PS50893">
    <property type="entry name" value="ABC_TRANSPORTER_2"/>
    <property type="match status" value="1"/>
</dbReference>
<feature type="coiled-coil region" evidence="4">
    <location>
        <begin position="287"/>
        <end position="314"/>
    </location>
</feature>
<feature type="compositionally biased region" description="Basic and acidic residues" evidence="5">
    <location>
        <begin position="253"/>
        <end position="274"/>
    </location>
</feature>
<dbReference type="Proteomes" id="UP000032611">
    <property type="component" value="Chromosome"/>
</dbReference>
<dbReference type="InterPro" id="IPR027417">
    <property type="entry name" value="P-loop_NTPase"/>
</dbReference>
<dbReference type="HOGENOM" id="CLU_000604_36_0_5"/>
<dbReference type="RefSeq" id="WP_045683818.1">
    <property type="nucleotide sequence ID" value="NZ_CP010803.1"/>
</dbReference>
<evidence type="ECO:0000259" key="6">
    <source>
        <dbReference type="PROSITE" id="PS50893"/>
    </source>
</evidence>